<feature type="transmembrane region" description="Helical" evidence="2">
    <location>
        <begin position="116"/>
        <end position="138"/>
    </location>
</feature>
<name>A0A1V9YCQ6_ACHHY</name>
<gene>
    <name evidence="3" type="ORF">ACHHYP_14617</name>
</gene>
<dbReference type="Proteomes" id="UP000243579">
    <property type="component" value="Unassembled WGS sequence"/>
</dbReference>
<feature type="transmembrane region" description="Helical" evidence="2">
    <location>
        <begin position="86"/>
        <end position="104"/>
    </location>
</feature>
<evidence type="ECO:0000256" key="1">
    <source>
        <dbReference type="SAM" id="MobiDB-lite"/>
    </source>
</evidence>
<feature type="region of interest" description="Disordered" evidence="1">
    <location>
        <begin position="259"/>
        <end position="285"/>
    </location>
</feature>
<dbReference type="OrthoDB" id="65709at2759"/>
<organism evidence="3 4">
    <name type="scientific">Achlya hypogyna</name>
    <name type="common">Oomycete</name>
    <name type="synonym">Protoachlya hypogyna</name>
    <dbReference type="NCBI Taxonomy" id="1202772"/>
    <lineage>
        <taxon>Eukaryota</taxon>
        <taxon>Sar</taxon>
        <taxon>Stramenopiles</taxon>
        <taxon>Oomycota</taxon>
        <taxon>Saprolegniomycetes</taxon>
        <taxon>Saprolegniales</taxon>
        <taxon>Achlyaceae</taxon>
        <taxon>Achlya</taxon>
    </lineage>
</organism>
<comment type="caution">
    <text evidence="3">The sequence shown here is derived from an EMBL/GenBank/DDBJ whole genome shotgun (WGS) entry which is preliminary data.</text>
</comment>
<dbReference type="EMBL" id="JNBR01002138">
    <property type="protein sequence ID" value="OQR83510.1"/>
    <property type="molecule type" value="Genomic_DNA"/>
</dbReference>
<evidence type="ECO:0008006" key="5">
    <source>
        <dbReference type="Google" id="ProtNLM"/>
    </source>
</evidence>
<proteinExistence type="predicted"/>
<sequence>MVDLVMWGPCLIMLTLGGVIAFFADLLILYVTYPFDGSPASFAVIGALLMSCVDNTVLYISYVCATLRATKDHMSNRCIMFAMSRAGLGYAAVLFIVLAFYVVWYGDYANAPLYSAFVLFDGLNATMCSFLIGLWLCVRKKHKHIDRPTTPTKMEKLCMDSVIWPSIAIRYVYYLVAFSFVFLEKGAERTALTIGVYVGGNVALQIGVALGMRSFRRKVHRDAKAIENMRPPPLDEVAEVSCIVPTHEANDEDLWVAPEGSSVSREPSDVHLAFEHDRPRFESEL</sequence>
<feature type="transmembrane region" description="Helical" evidence="2">
    <location>
        <begin position="194"/>
        <end position="212"/>
    </location>
</feature>
<reference evidence="3 4" key="1">
    <citation type="journal article" date="2014" name="Genome Biol. Evol.">
        <title>The secreted proteins of Achlya hypogyna and Thraustotheca clavata identify the ancestral oomycete secretome and reveal gene acquisitions by horizontal gene transfer.</title>
        <authorList>
            <person name="Misner I."/>
            <person name="Blouin N."/>
            <person name="Leonard G."/>
            <person name="Richards T.A."/>
            <person name="Lane C.E."/>
        </authorList>
    </citation>
    <scope>NUCLEOTIDE SEQUENCE [LARGE SCALE GENOMIC DNA]</scope>
    <source>
        <strain evidence="3 4">ATCC 48635</strain>
    </source>
</reference>
<evidence type="ECO:0000256" key="2">
    <source>
        <dbReference type="SAM" id="Phobius"/>
    </source>
</evidence>
<protein>
    <recommendedName>
        <fullName evidence="5">Transmembrane protein</fullName>
    </recommendedName>
</protein>
<feature type="transmembrane region" description="Helical" evidence="2">
    <location>
        <begin position="39"/>
        <end position="65"/>
    </location>
</feature>
<feature type="compositionally biased region" description="Basic and acidic residues" evidence="1">
    <location>
        <begin position="266"/>
        <end position="285"/>
    </location>
</feature>
<keyword evidence="2" id="KW-0472">Membrane</keyword>
<evidence type="ECO:0000313" key="3">
    <source>
        <dbReference type="EMBL" id="OQR83510.1"/>
    </source>
</evidence>
<feature type="transmembrane region" description="Helical" evidence="2">
    <location>
        <begin position="12"/>
        <end position="33"/>
    </location>
</feature>
<accession>A0A1V9YCQ6</accession>
<dbReference type="AlphaFoldDB" id="A0A1V9YCQ6"/>
<evidence type="ECO:0000313" key="4">
    <source>
        <dbReference type="Proteomes" id="UP000243579"/>
    </source>
</evidence>
<keyword evidence="2" id="KW-0812">Transmembrane</keyword>
<keyword evidence="2" id="KW-1133">Transmembrane helix</keyword>
<keyword evidence="4" id="KW-1185">Reference proteome</keyword>
<feature type="transmembrane region" description="Helical" evidence="2">
    <location>
        <begin position="162"/>
        <end position="182"/>
    </location>
</feature>